<dbReference type="InterPro" id="IPR028350">
    <property type="entry name" value="DNAC/IstB-like"/>
</dbReference>
<dbReference type="NCBIfam" id="NF038214">
    <property type="entry name" value="IS21_help_AAA"/>
    <property type="match status" value="1"/>
</dbReference>
<organism evidence="5 6">
    <name type="scientific">Dyadobacter luteus</name>
    <dbReference type="NCBI Taxonomy" id="2259619"/>
    <lineage>
        <taxon>Bacteria</taxon>
        <taxon>Pseudomonadati</taxon>
        <taxon>Bacteroidota</taxon>
        <taxon>Cytophagia</taxon>
        <taxon>Cytophagales</taxon>
        <taxon>Spirosomataceae</taxon>
        <taxon>Dyadobacter</taxon>
    </lineage>
</organism>
<gene>
    <name evidence="5" type="ORF">DSL64_03050</name>
</gene>
<keyword evidence="6" id="KW-1185">Reference proteome</keyword>
<dbReference type="GO" id="GO:0006260">
    <property type="term" value="P:DNA replication"/>
    <property type="evidence" value="ECO:0007669"/>
    <property type="project" value="TreeGrafter"/>
</dbReference>
<reference evidence="5 6" key="1">
    <citation type="submission" date="2018-07" db="EMBL/GenBank/DDBJ databases">
        <title>Dyadobacter roseus sp. nov., isolated from rose rhizosphere soil.</title>
        <authorList>
            <person name="Chen L."/>
        </authorList>
    </citation>
    <scope>NUCLEOTIDE SEQUENCE [LARGE SCALE GENOMIC DNA]</scope>
    <source>
        <strain evidence="5 6">RS19</strain>
    </source>
</reference>
<dbReference type="Pfam" id="PF01695">
    <property type="entry name" value="IstB_IS21"/>
    <property type="match status" value="1"/>
</dbReference>
<dbReference type="EMBL" id="QNUL01000002">
    <property type="protein sequence ID" value="REA63441.1"/>
    <property type="molecule type" value="Genomic_DNA"/>
</dbReference>
<evidence type="ECO:0000256" key="1">
    <source>
        <dbReference type="ARBA" id="ARBA00008059"/>
    </source>
</evidence>
<sequence length="245" mass="28131">MNEHNTLEKMRRMRMNAMATLYYRCVNEHLYQDYSLDDFLSLLVDTEWESRQSRNIESLILRAGFKQDAAASDIDYQTTRNLDKTTFERLLSLNFISKKENLIITGPTGSGKSFLAQSLGIKACQLLNKTIYYNTARFFDIAKLAKLEGTYHKLIKRIQKAELLILDDFGLVSIDQAARNVLLDVIEERYDKSSTIIATQIPVSKWHGLIGENTIADAILDRIVFSSHRIELEGDSLRKKKQLST</sequence>
<dbReference type="InterPro" id="IPR002611">
    <property type="entry name" value="IstB_ATP-bd"/>
</dbReference>
<comment type="caution">
    <text evidence="5">The sequence shown here is derived from an EMBL/GenBank/DDBJ whole genome shotgun (WGS) entry which is preliminary data.</text>
</comment>
<dbReference type="InterPro" id="IPR027417">
    <property type="entry name" value="P-loop_NTPase"/>
</dbReference>
<dbReference type="CDD" id="cd00009">
    <property type="entry name" value="AAA"/>
    <property type="match status" value="1"/>
</dbReference>
<keyword evidence="2" id="KW-0547">Nucleotide-binding</keyword>
<evidence type="ECO:0000256" key="2">
    <source>
        <dbReference type="ARBA" id="ARBA00022741"/>
    </source>
</evidence>
<feature type="domain" description="AAA+ ATPase" evidence="4">
    <location>
        <begin position="98"/>
        <end position="231"/>
    </location>
</feature>
<comment type="similarity">
    <text evidence="1">Belongs to the IS21/IS1162 putative ATP-binding protein family.</text>
</comment>
<dbReference type="PIRSF" id="PIRSF003073">
    <property type="entry name" value="DNAC_TnpB_IstB"/>
    <property type="match status" value="1"/>
</dbReference>
<dbReference type="InterPro" id="IPR047661">
    <property type="entry name" value="IstB"/>
</dbReference>
<proteinExistence type="inferred from homology"/>
<evidence type="ECO:0000259" key="4">
    <source>
        <dbReference type="SMART" id="SM00382"/>
    </source>
</evidence>
<dbReference type="SUPFAM" id="SSF52540">
    <property type="entry name" value="P-loop containing nucleoside triphosphate hydrolases"/>
    <property type="match status" value="1"/>
</dbReference>
<dbReference type="Proteomes" id="UP000256373">
    <property type="component" value="Unassembled WGS sequence"/>
</dbReference>
<dbReference type="OrthoDB" id="8064373at2"/>
<keyword evidence="3 5" id="KW-0067">ATP-binding</keyword>
<dbReference type="RefSeq" id="WP_115829188.1">
    <property type="nucleotide sequence ID" value="NZ_QNUL01000002.1"/>
</dbReference>
<protein>
    <submittedName>
        <fullName evidence="5">ATP-binding protein</fullName>
    </submittedName>
</protein>
<name>A0A3D8YFK5_9BACT</name>
<dbReference type="PANTHER" id="PTHR30050:SF4">
    <property type="entry name" value="ATP-BINDING PROTEIN RV3427C IN INSERTION SEQUENCE-RELATED"/>
    <property type="match status" value="1"/>
</dbReference>
<dbReference type="InterPro" id="IPR003593">
    <property type="entry name" value="AAA+_ATPase"/>
</dbReference>
<dbReference type="PANTHER" id="PTHR30050">
    <property type="entry name" value="CHROMOSOMAL REPLICATION INITIATOR PROTEIN DNAA"/>
    <property type="match status" value="1"/>
</dbReference>
<evidence type="ECO:0000313" key="5">
    <source>
        <dbReference type="EMBL" id="REA63441.1"/>
    </source>
</evidence>
<dbReference type="GO" id="GO:0005524">
    <property type="term" value="F:ATP binding"/>
    <property type="evidence" value="ECO:0007669"/>
    <property type="project" value="UniProtKB-KW"/>
</dbReference>
<accession>A0A3D8YFK5</accession>
<dbReference type="SMART" id="SM00382">
    <property type="entry name" value="AAA"/>
    <property type="match status" value="1"/>
</dbReference>
<dbReference type="AlphaFoldDB" id="A0A3D8YFK5"/>
<dbReference type="Gene3D" id="3.40.50.300">
    <property type="entry name" value="P-loop containing nucleotide triphosphate hydrolases"/>
    <property type="match status" value="1"/>
</dbReference>
<evidence type="ECO:0000256" key="3">
    <source>
        <dbReference type="ARBA" id="ARBA00022840"/>
    </source>
</evidence>
<evidence type="ECO:0000313" key="6">
    <source>
        <dbReference type="Proteomes" id="UP000256373"/>
    </source>
</evidence>